<accession>K2FW39</accession>
<keyword evidence="1" id="KW-0812">Transmembrane</keyword>
<reference evidence="2" key="1">
    <citation type="journal article" date="2012" name="Science">
        <title>Fermentation, hydrogen, and sulfur metabolism in multiple uncultivated bacterial phyla.</title>
        <authorList>
            <person name="Wrighton K.C."/>
            <person name="Thomas B.C."/>
            <person name="Sharon I."/>
            <person name="Miller C.S."/>
            <person name="Castelle C.J."/>
            <person name="VerBerkmoes N.C."/>
            <person name="Wilkins M.J."/>
            <person name="Hettich R.L."/>
            <person name="Lipton M.S."/>
            <person name="Williams K.H."/>
            <person name="Long P.E."/>
            <person name="Banfield J.F."/>
        </authorList>
    </citation>
    <scope>NUCLEOTIDE SEQUENCE [LARGE SCALE GENOMIC DNA]</scope>
</reference>
<sequence>MKQENVLHKMYMHPLYFWIKVSKWIFFIMIIGALISYLLNSFLCTVIAFILVLIFLFLYKKIFWANSYFYITNKKISLKIRNWFFSEYEMSLFFNQIKDMAYSKNNLLNYFFNYWTFFARSSWAEDDSWFTINFLPNVEDVFSIISELYALSQEKRENIKKLSDLNPEKNKNMSKDEIVQHELDNLLSIKWIVEWYVINDNDKRFIFENEEDRNHWVYETIKREIVYCVTHDETFRDPDAPIVFKYWNKVIFPAIWFHEINQKKVVSSSPWIITHEYLIKKLKRFSKDDATLLIGFDLS</sequence>
<evidence type="ECO:0000313" key="2">
    <source>
        <dbReference type="EMBL" id="EKE26097.1"/>
    </source>
</evidence>
<keyword evidence="1" id="KW-0472">Membrane</keyword>
<feature type="transmembrane region" description="Helical" evidence="1">
    <location>
        <begin position="45"/>
        <end position="71"/>
    </location>
</feature>
<dbReference type="EMBL" id="AMFJ01000956">
    <property type="protein sequence ID" value="EKE26097.1"/>
    <property type="molecule type" value="Genomic_DNA"/>
</dbReference>
<organism evidence="2">
    <name type="scientific">uncultured bacterium</name>
    <name type="common">gcode 4</name>
    <dbReference type="NCBI Taxonomy" id="1234023"/>
    <lineage>
        <taxon>Bacteria</taxon>
        <taxon>environmental samples</taxon>
    </lineage>
</organism>
<proteinExistence type="predicted"/>
<evidence type="ECO:0000256" key="1">
    <source>
        <dbReference type="SAM" id="Phobius"/>
    </source>
</evidence>
<gene>
    <name evidence="2" type="ORF">ACD_4C00440G0003</name>
</gene>
<dbReference type="AlphaFoldDB" id="K2FW39"/>
<name>K2FW39_9BACT</name>
<feature type="transmembrane region" description="Helical" evidence="1">
    <location>
        <begin position="21"/>
        <end position="39"/>
    </location>
</feature>
<protein>
    <submittedName>
        <fullName evidence="2">Uncharacterized protein</fullName>
    </submittedName>
</protein>
<keyword evidence="1" id="KW-1133">Transmembrane helix</keyword>
<comment type="caution">
    <text evidence="2">The sequence shown here is derived from an EMBL/GenBank/DDBJ whole genome shotgun (WGS) entry which is preliminary data.</text>
</comment>